<keyword evidence="7" id="KW-1185">Reference proteome</keyword>
<dbReference type="InterPro" id="IPR036388">
    <property type="entry name" value="WH-like_DNA-bd_sf"/>
</dbReference>
<keyword evidence="2 6" id="KW-0238">DNA-binding</keyword>
<gene>
    <name evidence="6" type="ORF">SAMN05216551_104193</name>
</gene>
<dbReference type="Pfam" id="PF07729">
    <property type="entry name" value="FCD"/>
    <property type="match status" value="1"/>
</dbReference>
<evidence type="ECO:0000256" key="3">
    <source>
        <dbReference type="ARBA" id="ARBA00023163"/>
    </source>
</evidence>
<dbReference type="EMBL" id="FNLO01000004">
    <property type="protein sequence ID" value="SDV48142.1"/>
    <property type="molecule type" value="Genomic_DNA"/>
</dbReference>
<dbReference type="SMART" id="SM00345">
    <property type="entry name" value="HTH_GNTR"/>
    <property type="match status" value="1"/>
</dbReference>
<dbReference type="InterPro" id="IPR036390">
    <property type="entry name" value="WH_DNA-bd_sf"/>
</dbReference>
<dbReference type="OrthoDB" id="5450856at2"/>
<dbReference type="RefSeq" id="WP_091907067.1">
    <property type="nucleotide sequence ID" value="NZ_FNLO01000004.1"/>
</dbReference>
<dbReference type="Proteomes" id="UP000243719">
    <property type="component" value="Unassembled WGS sequence"/>
</dbReference>
<evidence type="ECO:0000256" key="1">
    <source>
        <dbReference type="ARBA" id="ARBA00023015"/>
    </source>
</evidence>
<dbReference type="AlphaFoldDB" id="A0A1H2PPD0"/>
<dbReference type="STRING" id="1770053.SAMN05216551_104193"/>
<name>A0A1H2PPD0_9BURK</name>
<accession>A0A1H2PPD0</accession>
<dbReference type="Gene3D" id="1.20.120.530">
    <property type="entry name" value="GntR ligand-binding domain-like"/>
    <property type="match status" value="1"/>
</dbReference>
<dbReference type="CDD" id="cd07377">
    <property type="entry name" value="WHTH_GntR"/>
    <property type="match status" value="1"/>
</dbReference>
<feature type="domain" description="HTH gntR-type" evidence="5">
    <location>
        <begin position="8"/>
        <end position="76"/>
    </location>
</feature>
<dbReference type="PANTHER" id="PTHR43537">
    <property type="entry name" value="TRANSCRIPTIONAL REGULATOR, GNTR FAMILY"/>
    <property type="match status" value="1"/>
</dbReference>
<reference evidence="7" key="1">
    <citation type="submission" date="2016-09" db="EMBL/GenBank/DDBJ databases">
        <authorList>
            <person name="Varghese N."/>
            <person name="Submissions S."/>
        </authorList>
    </citation>
    <scope>NUCLEOTIDE SEQUENCE [LARGE SCALE GENOMIC DNA]</scope>
    <source>
        <strain evidence="7">JS23</strain>
    </source>
</reference>
<proteinExistence type="predicted"/>
<dbReference type="SUPFAM" id="SSF46785">
    <property type="entry name" value="Winged helix' DNA-binding domain"/>
    <property type="match status" value="1"/>
</dbReference>
<dbReference type="PROSITE" id="PS50949">
    <property type="entry name" value="HTH_GNTR"/>
    <property type="match status" value="1"/>
</dbReference>
<dbReference type="PRINTS" id="PR00035">
    <property type="entry name" value="HTHGNTR"/>
</dbReference>
<evidence type="ECO:0000256" key="2">
    <source>
        <dbReference type="ARBA" id="ARBA00023125"/>
    </source>
</evidence>
<dbReference type="Pfam" id="PF00392">
    <property type="entry name" value="GntR"/>
    <property type="match status" value="1"/>
</dbReference>
<dbReference type="PANTHER" id="PTHR43537:SF47">
    <property type="entry name" value="REGULATORY PROTEIN GNTR HTH"/>
    <property type="match status" value="1"/>
</dbReference>
<feature type="region of interest" description="Disordered" evidence="4">
    <location>
        <begin position="230"/>
        <end position="266"/>
    </location>
</feature>
<feature type="compositionally biased region" description="Low complexity" evidence="4">
    <location>
        <begin position="232"/>
        <end position="244"/>
    </location>
</feature>
<dbReference type="SUPFAM" id="SSF48008">
    <property type="entry name" value="GntR ligand-binding domain-like"/>
    <property type="match status" value="1"/>
</dbReference>
<dbReference type="GO" id="GO:0003700">
    <property type="term" value="F:DNA-binding transcription factor activity"/>
    <property type="evidence" value="ECO:0007669"/>
    <property type="project" value="InterPro"/>
</dbReference>
<keyword evidence="1" id="KW-0805">Transcription regulation</keyword>
<dbReference type="Gene3D" id="1.10.10.10">
    <property type="entry name" value="Winged helix-like DNA-binding domain superfamily/Winged helix DNA-binding domain"/>
    <property type="match status" value="1"/>
</dbReference>
<protein>
    <submittedName>
        <fullName evidence="6">DNA-binding transcriptional regulator, FadR family</fullName>
    </submittedName>
</protein>
<keyword evidence="3" id="KW-0804">Transcription</keyword>
<dbReference type="InterPro" id="IPR008920">
    <property type="entry name" value="TF_FadR/GntR_C"/>
</dbReference>
<sequence length="266" mass="29159">MTHTIPRQLLSDRAARALREHITGGRWRIGQRLPVEAELATELQVSRGTVREAVRALVTNGMLEVRQGSGTYVRARFDVAPSLDAIRRASLRDQYEVRCALDVEAARLAAVRHAPAHLETIRKRLLALDCGAPTSEADVRLLVERDYAFHAAIVDASQNRVLIETYRILSAHIEQSIAETLSVGLREPDYASHAAVVQAIAARDPEWAERAVRAMFAPTLAELDARTDLRADAAPAPRGVPAVPQSDPSRADQSARRSGRNTVTSS</sequence>
<dbReference type="InterPro" id="IPR011711">
    <property type="entry name" value="GntR_C"/>
</dbReference>
<evidence type="ECO:0000313" key="7">
    <source>
        <dbReference type="Proteomes" id="UP000243719"/>
    </source>
</evidence>
<dbReference type="SMART" id="SM00895">
    <property type="entry name" value="FCD"/>
    <property type="match status" value="1"/>
</dbReference>
<evidence type="ECO:0000259" key="5">
    <source>
        <dbReference type="PROSITE" id="PS50949"/>
    </source>
</evidence>
<dbReference type="GO" id="GO:0003677">
    <property type="term" value="F:DNA binding"/>
    <property type="evidence" value="ECO:0007669"/>
    <property type="project" value="UniProtKB-KW"/>
</dbReference>
<evidence type="ECO:0000313" key="6">
    <source>
        <dbReference type="EMBL" id="SDV48142.1"/>
    </source>
</evidence>
<evidence type="ECO:0000256" key="4">
    <source>
        <dbReference type="SAM" id="MobiDB-lite"/>
    </source>
</evidence>
<organism evidence="6 7">
    <name type="scientific">Chitinasiproducens palmae</name>
    <dbReference type="NCBI Taxonomy" id="1770053"/>
    <lineage>
        <taxon>Bacteria</taxon>
        <taxon>Pseudomonadati</taxon>
        <taxon>Pseudomonadota</taxon>
        <taxon>Betaproteobacteria</taxon>
        <taxon>Burkholderiales</taxon>
        <taxon>Burkholderiaceae</taxon>
        <taxon>Chitinasiproducens</taxon>
    </lineage>
</organism>
<dbReference type="InterPro" id="IPR000524">
    <property type="entry name" value="Tscrpt_reg_HTH_GntR"/>
</dbReference>